<evidence type="ECO:0000259" key="1">
    <source>
        <dbReference type="Pfam" id="PF09537"/>
    </source>
</evidence>
<name>A0A2W1MUZ8_9FLAO</name>
<reference evidence="2 3" key="1">
    <citation type="submission" date="2018-06" db="EMBL/GenBank/DDBJ databases">
        <title>The draft genome sequence of Crocinitomix sp. SM1701.</title>
        <authorList>
            <person name="Zhang X."/>
        </authorList>
    </citation>
    <scope>NUCLEOTIDE SEQUENCE [LARGE SCALE GENOMIC DNA]</scope>
    <source>
        <strain evidence="2 3">SM1701</strain>
    </source>
</reference>
<comment type="caution">
    <text evidence="2">The sequence shown here is derived from an EMBL/GenBank/DDBJ whole genome shotgun (WGS) entry which is preliminary data.</text>
</comment>
<dbReference type="NCBIfam" id="TIGR02284">
    <property type="entry name" value="PA2169 family four-helix-bundle protein"/>
    <property type="match status" value="1"/>
</dbReference>
<dbReference type="Pfam" id="PF09537">
    <property type="entry name" value="DUF2383"/>
    <property type="match status" value="1"/>
</dbReference>
<feature type="domain" description="DUF2383" evidence="1">
    <location>
        <begin position="6"/>
        <end position="113"/>
    </location>
</feature>
<dbReference type="RefSeq" id="WP_111064715.1">
    <property type="nucleotide sequence ID" value="NZ_JBHUCU010000005.1"/>
</dbReference>
<dbReference type="EMBL" id="QKSB01000023">
    <property type="protein sequence ID" value="PZE15637.1"/>
    <property type="molecule type" value="Genomic_DNA"/>
</dbReference>
<dbReference type="AlphaFoldDB" id="A0A2W1MUZ8"/>
<dbReference type="InterPro" id="IPR019052">
    <property type="entry name" value="DUF2383"/>
</dbReference>
<proteinExistence type="predicted"/>
<gene>
    <name evidence="2" type="ORF">DNU06_17035</name>
</gene>
<evidence type="ECO:0000313" key="3">
    <source>
        <dbReference type="Proteomes" id="UP000249248"/>
    </source>
</evidence>
<dbReference type="Gene3D" id="1.20.1260.10">
    <property type="match status" value="1"/>
</dbReference>
<dbReference type="OrthoDB" id="282393at2"/>
<organism evidence="2 3">
    <name type="scientific">Putridiphycobacter roseus</name>
    <dbReference type="NCBI Taxonomy" id="2219161"/>
    <lineage>
        <taxon>Bacteria</taxon>
        <taxon>Pseudomonadati</taxon>
        <taxon>Bacteroidota</taxon>
        <taxon>Flavobacteriia</taxon>
        <taxon>Flavobacteriales</taxon>
        <taxon>Crocinitomicaceae</taxon>
        <taxon>Putridiphycobacter</taxon>
    </lineage>
</organism>
<dbReference type="SUPFAM" id="SSF47240">
    <property type="entry name" value="Ferritin-like"/>
    <property type="match status" value="1"/>
</dbReference>
<keyword evidence="3" id="KW-1185">Reference proteome</keyword>
<dbReference type="InterPro" id="IPR011971">
    <property type="entry name" value="CHP02284"/>
</dbReference>
<evidence type="ECO:0000313" key="2">
    <source>
        <dbReference type="EMBL" id="PZE15637.1"/>
    </source>
</evidence>
<dbReference type="InterPro" id="IPR009078">
    <property type="entry name" value="Ferritin-like_SF"/>
</dbReference>
<accession>A0A2W1MUZ8</accession>
<protein>
    <recommendedName>
        <fullName evidence="1">DUF2383 domain-containing protein</fullName>
    </recommendedName>
</protein>
<dbReference type="Proteomes" id="UP000249248">
    <property type="component" value="Unassembled WGS sequence"/>
</dbReference>
<dbReference type="InterPro" id="IPR012347">
    <property type="entry name" value="Ferritin-like"/>
</dbReference>
<sequence>MDQELEKKLNAIVMICIDGNKGYATAAENISHTDLQTLFNRLSQQRKLFIEELKQDARSVGITLNDDGSVEGFFHRTWLSTKAFFSTQTLESVIESSLTGEEKAIEVYTETISEDIPSFIKERLINQLALIKVALNQLNNLK</sequence>